<dbReference type="GO" id="GO:0006886">
    <property type="term" value="P:intracellular protein transport"/>
    <property type="evidence" value="ECO:0007669"/>
    <property type="project" value="TreeGrafter"/>
</dbReference>
<dbReference type="AlphaFoldDB" id="A0A5B7FGL3"/>
<dbReference type="PANTHER" id="PTHR11099:SF0">
    <property type="entry name" value="VACUOLAR PROTEIN SORTING-ASSOCIATED PROTEIN 35"/>
    <property type="match status" value="1"/>
</dbReference>
<dbReference type="GO" id="GO:0005770">
    <property type="term" value="C:late endosome"/>
    <property type="evidence" value="ECO:0007669"/>
    <property type="project" value="TreeGrafter"/>
</dbReference>
<proteinExistence type="predicted"/>
<dbReference type="Proteomes" id="UP000324222">
    <property type="component" value="Unassembled WGS sequence"/>
</dbReference>
<keyword evidence="2" id="KW-1185">Reference proteome</keyword>
<dbReference type="InterPro" id="IPR005378">
    <property type="entry name" value="Vps35"/>
</dbReference>
<dbReference type="Pfam" id="PF03635">
    <property type="entry name" value="Vps35"/>
    <property type="match status" value="2"/>
</dbReference>
<dbReference type="GO" id="GO:0005829">
    <property type="term" value="C:cytosol"/>
    <property type="evidence" value="ECO:0007669"/>
    <property type="project" value="GOC"/>
</dbReference>
<dbReference type="PANTHER" id="PTHR11099">
    <property type="entry name" value="VACUOLAR SORTING PROTEIN 35"/>
    <property type="match status" value="1"/>
</dbReference>
<accession>A0A5B7FGL3</accession>
<evidence type="ECO:0000313" key="2">
    <source>
        <dbReference type="Proteomes" id="UP000324222"/>
    </source>
</evidence>
<dbReference type="GO" id="GO:0030906">
    <property type="term" value="C:retromer, cargo-selective complex"/>
    <property type="evidence" value="ECO:0007669"/>
    <property type="project" value="InterPro"/>
</dbReference>
<evidence type="ECO:0000313" key="1">
    <source>
        <dbReference type="EMBL" id="MPC44263.1"/>
    </source>
</evidence>
<organism evidence="1 2">
    <name type="scientific">Portunus trituberculatus</name>
    <name type="common">Swimming crab</name>
    <name type="synonym">Neptunus trituberculatus</name>
    <dbReference type="NCBI Taxonomy" id="210409"/>
    <lineage>
        <taxon>Eukaryota</taxon>
        <taxon>Metazoa</taxon>
        <taxon>Ecdysozoa</taxon>
        <taxon>Arthropoda</taxon>
        <taxon>Crustacea</taxon>
        <taxon>Multicrustacea</taxon>
        <taxon>Malacostraca</taxon>
        <taxon>Eumalacostraca</taxon>
        <taxon>Eucarida</taxon>
        <taxon>Decapoda</taxon>
        <taxon>Pleocyemata</taxon>
        <taxon>Brachyura</taxon>
        <taxon>Eubrachyura</taxon>
        <taxon>Portunoidea</taxon>
        <taxon>Portunidae</taxon>
        <taxon>Portuninae</taxon>
        <taxon>Portunus</taxon>
    </lineage>
</organism>
<comment type="caution">
    <text evidence="1">The sequence shown here is derived from an EMBL/GenBank/DDBJ whole genome shotgun (WGS) entry which is preliminary data.</text>
</comment>
<dbReference type="GO" id="GO:0042147">
    <property type="term" value="P:retrograde transport, endosome to Golgi"/>
    <property type="evidence" value="ECO:0007669"/>
    <property type="project" value="InterPro"/>
</dbReference>
<sequence length="164" mass="18357">MVLPGILEQAVSCRDPLSQEYLMECIIQKGRVSFSGGRLAEGVCLHKCLCGVRCGGGRLLPSLAHRLLEVNVKNIIISLIDRLANFAHREDGSGIPEDIKLFEIFSEQVSQVIKSRPDMPMEDMVSLQVSLVNLAQKCYPDQINYVDKVLENTLEVFQKLNIEK</sequence>
<name>A0A5B7FGL3_PORTR</name>
<gene>
    <name evidence="1" type="primary">VPS35_1</name>
    <name evidence="1" type="ORF">E2C01_037932</name>
</gene>
<reference evidence="1 2" key="1">
    <citation type="submission" date="2019-05" db="EMBL/GenBank/DDBJ databases">
        <title>Another draft genome of Portunus trituberculatus and its Hox gene families provides insights of decapod evolution.</title>
        <authorList>
            <person name="Jeong J.-H."/>
            <person name="Song I."/>
            <person name="Kim S."/>
            <person name="Choi T."/>
            <person name="Kim D."/>
            <person name="Ryu S."/>
            <person name="Kim W."/>
        </authorList>
    </citation>
    <scope>NUCLEOTIDE SEQUENCE [LARGE SCALE GENOMIC DNA]</scope>
    <source>
        <tissue evidence="1">Muscle</tissue>
    </source>
</reference>
<protein>
    <submittedName>
        <fullName evidence="1">Vacuolar protein sorting-associated protein 35</fullName>
    </submittedName>
</protein>
<dbReference type="OrthoDB" id="6365700at2759"/>
<dbReference type="EMBL" id="VSRR010006199">
    <property type="protein sequence ID" value="MPC44263.1"/>
    <property type="molecule type" value="Genomic_DNA"/>
</dbReference>